<dbReference type="PANTHER" id="PTHR14269:SF62">
    <property type="entry name" value="CDP-DIACYLGLYCEROL--GLYCEROL-3-PHOSPHATE 3-PHOSPHATIDYLTRANSFERASE 1, CHLOROPLASTIC"/>
    <property type="match status" value="1"/>
</dbReference>
<feature type="transmembrane region" description="Helical" evidence="19">
    <location>
        <begin position="147"/>
        <end position="168"/>
    </location>
</feature>
<dbReference type="FunFam" id="1.20.120.1760:FF:000001">
    <property type="entry name" value="CDP-diacylglycerol--glycerol-3-phosphate 3-phosphatidyltransferase"/>
    <property type="match status" value="1"/>
</dbReference>
<keyword evidence="7" id="KW-1003">Cell membrane</keyword>
<keyword evidence="9 18" id="KW-0808">Transferase</keyword>
<evidence type="ECO:0000256" key="3">
    <source>
        <dbReference type="ARBA" id="ARBA00005189"/>
    </source>
</evidence>
<evidence type="ECO:0000256" key="6">
    <source>
        <dbReference type="ARBA" id="ARBA00014944"/>
    </source>
</evidence>
<evidence type="ECO:0000256" key="18">
    <source>
        <dbReference type="RuleBase" id="RU003750"/>
    </source>
</evidence>
<dbReference type="InterPro" id="IPR048254">
    <property type="entry name" value="CDP_ALCOHOL_P_TRANSF_CS"/>
</dbReference>
<gene>
    <name evidence="20" type="primary">pgsA</name>
    <name evidence="20" type="ORF">D9F05_14235</name>
</gene>
<reference evidence="20" key="1">
    <citation type="submission" date="2018-10" db="EMBL/GenBank/DDBJ databases">
        <authorList>
            <consortium name="NARMS: The National Antimicrobial Resistance Monitoring System"/>
        </authorList>
    </citation>
    <scope>NUCLEOTIDE SEQUENCE [LARGE SCALE GENOMIC DNA]</scope>
    <source>
        <strain evidence="20">CVM N17EC0388</strain>
    </source>
</reference>
<feature type="transmembrane region" description="Helical" evidence="19">
    <location>
        <begin position="119"/>
        <end position="141"/>
    </location>
</feature>
<evidence type="ECO:0000256" key="12">
    <source>
        <dbReference type="ARBA" id="ARBA00023098"/>
    </source>
</evidence>
<evidence type="ECO:0000256" key="8">
    <source>
        <dbReference type="ARBA" id="ARBA00022516"/>
    </source>
</evidence>
<proteinExistence type="inferred from homology"/>
<dbReference type="InterPro" id="IPR004570">
    <property type="entry name" value="Phosphatidylglycerol_P_synth"/>
</dbReference>
<sequence>MTNIPNLLTFFRILLIPVFVILFYVPYQWSYLAAAVVFTLAAATDWFDGYLARKLNQSTAFGAFLDPVADKIMVAAALVVIVEHYNTIWVTIPAMTMIGREIIISALREWMAELGKRSAVAVSWIGKWKTMIQMVSLTGLIWQYDIWMVWLAYVLLYVATVLTFWSMFQYMKAAWGDLTYHSRF</sequence>
<evidence type="ECO:0000256" key="1">
    <source>
        <dbReference type="ARBA" id="ARBA00004651"/>
    </source>
</evidence>
<comment type="subcellular location">
    <subcellularLocation>
        <location evidence="1">Cell membrane</location>
        <topology evidence="1">Multi-pass membrane protein</topology>
    </subcellularLocation>
</comment>
<dbReference type="GO" id="GO:0005886">
    <property type="term" value="C:plasma membrane"/>
    <property type="evidence" value="ECO:0007669"/>
    <property type="project" value="UniProtKB-SubCell"/>
</dbReference>
<dbReference type="InterPro" id="IPR050324">
    <property type="entry name" value="CDP-alcohol_PTase-I"/>
</dbReference>
<evidence type="ECO:0000256" key="9">
    <source>
        <dbReference type="ARBA" id="ARBA00022679"/>
    </source>
</evidence>
<keyword evidence="10 19" id="KW-0812">Transmembrane</keyword>
<dbReference type="GO" id="GO:0046474">
    <property type="term" value="P:glycerophospholipid biosynthetic process"/>
    <property type="evidence" value="ECO:0007669"/>
    <property type="project" value="TreeGrafter"/>
</dbReference>
<keyword evidence="15" id="KW-1208">Phospholipid metabolism</keyword>
<keyword evidence="14" id="KW-0594">Phospholipid biosynthesis</keyword>
<evidence type="ECO:0000256" key="7">
    <source>
        <dbReference type="ARBA" id="ARBA00022475"/>
    </source>
</evidence>
<dbReference type="EC" id="2.7.8.5" evidence="5 17"/>
<dbReference type="Gene3D" id="1.20.120.1760">
    <property type="match status" value="1"/>
</dbReference>
<dbReference type="PROSITE" id="PS00379">
    <property type="entry name" value="CDP_ALCOHOL_P_TRANSF"/>
    <property type="match status" value="1"/>
</dbReference>
<evidence type="ECO:0000256" key="14">
    <source>
        <dbReference type="ARBA" id="ARBA00023209"/>
    </source>
</evidence>
<evidence type="ECO:0000256" key="15">
    <source>
        <dbReference type="ARBA" id="ARBA00023264"/>
    </source>
</evidence>
<evidence type="ECO:0000256" key="2">
    <source>
        <dbReference type="ARBA" id="ARBA00005042"/>
    </source>
</evidence>
<feature type="transmembrane region" description="Helical" evidence="19">
    <location>
        <begin position="7"/>
        <end position="25"/>
    </location>
</feature>
<evidence type="ECO:0000256" key="16">
    <source>
        <dbReference type="ARBA" id="ARBA00048586"/>
    </source>
</evidence>
<dbReference type="EMBL" id="RNRV01000025">
    <property type="protein sequence ID" value="MHO05521.1"/>
    <property type="molecule type" value="Genomic_DNA"/>
</dbReference>
<evidence type="ECO:0000256" key="4">
    <source>
        <dbReference type="ARBA" id="ARBA00010441"/>
    </source>
</evidence>
<protein>
    <recommendedName>
        <fullName evidence="6 17">CDP-diacylglycerol--glycerol-3-phosphate 3-phosphatidyltransferase</fullName>
        <ecNumber evidence="5 17">2.7.8.5</ecNumber>
    </recommendedName>
</protein>
<dbReference type="Pfam" id="PF01066">
    <property type="entry name" value="CDP-OH_P_transf"/>
    <property type="match status" value="1"/>
</dbReference>
<dbReference type="GO" id="GO:0008444">
    <property type="term" value="F:CDP-diacylglycerol-glycerol-3-phosphate 3-phosphatidyltransferase activity"/>
    <property type="evidence" value="ECO:0007669"/>
    <property type="project" value="UniProtKB-UniRule"/>
</dbReference>
<comment type="similarity">
    <text evidence="4 18">Belongs to the CDP-alcohol phosphatidyltransferase class-I family.</text>
</comment>
<comment type="pathway">
    <text evidence="2">Phospholipid metabolism; phosphatidylglycerol biosynthesis; phosphatidylglycerol from CDP-diacylglycerol: step 1/2.</text>
</comment>
<dbReference type="AlphaFoldDB" id="A0A3L0X3W5"/>
<keyword evidence="11 19" id="KW-1133">Transmembrane helix</keyword>
<evidence type="ECO:0000256" key="10">
    <source>
        <dbReference type="ARBA" id="ARBA00022692"/>
    </source>
</evidence>
<dbReference type="PIRSF" id="PIRSF000847">
    <property type="entry name" value="Phos_ph_gly_syn"/>
    <property type="match status" value="1"/>
</dbReference>
<dbReference type="PANTHER" id="PTHR14269">
    <property type="entry name" value="CDP-DIACYLGLYCEROL--GLYCEROL-3-PHOSPHATE 3-PHOSPHATIDYLTRANSFERASE-RELATED"/>
    <property type="match status" value="1"/>
</dbReference>
<organism evidence="20">
    <name type="scientific">Escherichia coli</name>
    <dbReference type="NCBI Taxonomy" id="562"/>
    <lineage>
        <taxon>Bacteria</taxon>
        <taxon>Pseudomonadati</taxon>
        <taxon>Pseudomonadota</taxon>
        <taxon>Gammaproteobacteria</taxon>
        <taxon>Enterobacterales</taxon>
        <taxon>Enterobacteriaceae</taxon>
        <taxon>Escherichia</taxon>
    </lineage>
</organism>
<keyword evidence="8" id="KW-0444">Lipid biosynthesis</keyword>
<comment type="pathway">
    <text evidence="3">Lipid metabolism.</text>
</comment>
<evidence type="ECO:0000256" key="5">
    <source>
        <dbReference type="ARBA" id="ARBA00013170"/>
    </source>
</evidence>
<dbReference type="NCBIfam" id="TIGR00560">
    <property type="entry name" value="pgsA"/>
    <property type="match status" value="1"/>
</dbReference>
<evidence type="ECO:0000256" key="17">
    <source>
        <dbReference type="NCBIfam" id="TIGR00560"/>
    </source>
</evidence>
<comment type="caution">
    <text evidence="20">The sequence shown here is derived from an EMBL/GenBank/DDBJ whole genome shotgun (WGS) entry which is preliminary data.</text>
</comment>
<accession>A0A3L0X3W5</accession>
<name>A0A3L0X3W5_ECOLX</name>
<evidence type="ECO:0000256" key="13">
    <source>
        <dbReference type="ARBA" id="ARBA00023136"/>
    </source>
</evidence>
<keyword evidence="13 19" id="KW-0472">Membrane</keyword>
<evidence type="ECO:0000256" key="11">
    <source>
        <dbReference type="ARBA" id="ARBA00022989"/>
    </source>
</evidence>
<comment type="catalytic activity">
    <reaction evidence="16">
        <text>a CDP-1,2-diacyl-sn-glycerol + sn-glycerol 3-phosphate = a 1,2-diacyl-sn-glycero-3-phospho-(1'-sn-glycero-3'-phosphate) + CMP + H(+)</text>
        <dbReference type="Rhea" id="RHEA:12593"/>
        <dbReference type="ChEBI" id="CHEBI:15378"/>
        <dbReference type="ChEBI" id="CHEBI:57597"/>
        <dbReference type="ChEBI" id="CHEBI:58332"/>
        <dbReference type="ChEBI" id="CHEBI:60110"/>
        <dbReference type="ChEBI" id="CHEBI:60377"/>
        <dbReference type="EC" id="2.7.8.5"/>
    </reaction>
</comment>
<dbReference type="InterPro" id="IPR000462">
    <property type="entry name" value="CDP-OH_P_trans"/>
</dbReference>
<dbReference type="InterPro" id="IPR043130">
    <property type="entry name" value="CDP-OH_PTrfase_TM_dom"/>
</dbReference>
<evidence type="ECO:0000313" key="20">
    <source>
        <dbReference type="EMBL" id="MHO05521.1"/>
    </source>
</evidence>
<evidence type="ECO:0000256" key="19">
    <source>
        <dbReference type="SAM" id="Phobius"/>
    </source>
</evidence>
<keyword evidence="12" id="KW-0443">Lipid metabolism</keyword>